<dbReference type="PROSITE" id="PS00108">
    <property type="entry name" value="PROTEIN_KINASE_ST"/>
    <property type="match status" value="1"/>
</dbReference>
<dbReference type="InParanoid" id="E1ZH24"/>
<dbReference type="eggNOG" id="KOG0192">
    <property type="taxonomic scope" value="Eukaryota"/>
</dbReference>
<dbReference type="OMA" id="WELATWR"/>
<dbReference type="SMART" id="SM00220">
    <property type="entry name" value="S_TKc"/>
    <property type="match status" value="1"/>
</dbReference>
<feature type="domain" description="Protein kinase" evidence="1">
    <location>
        <begin position="1"/>
        <end position="146"/>
    </location>
</feature>
<evidence type="ECO:0000313" key="3">
    <source>
        <dbReference type="Proteomes" id="UP000008141"/>
    </source>
</evidence>
<dbReference type="SUPFAM" id="SSF56112">
    <property type="entry name" value="Protein kinase-like (PK-like)"/>
    <property type="match status" value="1"/>
</dbReference>
<protein>
    <recommendedName>
        <fullName evidence="1">Protein kinase domain-containing protein</fullName>
    </recommendedName>
</protein>
<reference evidence="2 3" key="1">
    <citation type="journal article" date="2010" name="Plant Cell">
        <title>The Chlorella variabilis NC64A genome reveals adaptation to photosymbiosis, coevolution with viruses, and cryptic sex.</title>
        <authorList>
            <person name="Blanc G."/>
            <person name="Duncan G."/>
            <person name="Agarkova I."/>
            <person name="Borodovsky M."/>
            <person name="Gurnon J."/>
            <person name="Kuo A."/>
            <person name="Lindquist E."/>
            <person name="Lucas S."/>
            <person name="Pangilinan J."/>
            <person name="Polle J."/>
            <person name="Salamov A."/>
            <person name="Terry A."/>
            <person name="Yamada T."/>
            <person name="Dunigan D.D."/>
            <person name="Grigoriev I.V."/>
            <person name="Claverie J.M."/>
            <person name="Van Etten J.L."/>
        </authorList>
    </citation>
    <scope>NUCLEOTIDE SEQUENCE [LARGE SCALE GENOMIC DNA]</scope>
    <source>
        <strain evidence="2 3">NC64A</strain>
    </source>
</reference>
<dbReference type="OrthoDB" id="4062651at2759"/>
<dbReference type="PANTHER" id="PTHR23257:SF963">
    <property type="entry name" value="AT08303P"/>
    <property type="match status" value="1"/>
</dbReference>
<dbReference type="GeneID" id="17354531"/>
<dbReference type="InterPro" id="IPR001245">
    <property type="entry name" value="Ser-Thr/Tyr_kinase_cat_dom"/>
</dbReference>
<dbReference type="GO" id="GO:0004672">
    <property type="term" value="F:protein kinase activity"/>
    <property type="evidence" value="ECO:0007669"/>
    <property type="project" value="InterPro"/>
</dbReference>
<dbReference type="Proteomes" id="UP000008141">
    <property type="component" value="Unassembled WGS sequence"/>
</dbReference>
<dbReference type="PROSITE" id="PS50011">
    <property type="entry name" value="PROTEIN_KINASE_DOM"/>
    <property type="match status" value="1"/>
</dbReference>
<dbReference type="STRING" id="554065.E1ZH24"/>
<dbReference type="InterPro" id="IPR011009">
    <property type="entry name" value="Kinase-like_dom_sf"/>
</dbReference>
<dbReference type="Pfam" id="PF07714">
    <property type="entry name" value="PK_Tyr_Ser-Thr"/>
    <property type="match status" value="1"/>
</dbReference>
<dbReference type="PRINTS" id="PR00109">
    <property type="entry name" value="TYRKINASE"/>
</dbReference>
<dbReference type="EMBL" id="GL433846">
    <property type="protein sequence ID" value="EFN54850.1"/>
    <property type="molecule type" value="Genomic_DNA"/>
</dbReference>
<dbReference type="Gene3D" id="1.10.510.10">
    <property type="entry name" value="Transferase(Phosphotransferase) domain 1"/>
    <property type="match status" value="1"/>
</dbReference>
<dbReference type="GO" id="GO:0007165">
    <property type="term" value="P:signal transduction"/>
    <property type="evidence" value="ECO:0007669"/>
    <property type="project" value="TreeGrafter"/>
</dbReference>
<evidence type="ECO:0000259" key="1">
    <source>
        <dbReference type="PROSITE" id="PS50011"/>
    </source>
</evidence>
<evidence type="ECO:0000313" key="2">
    <source>
        <dbReference type="EMBL" id="EFN54850.1"/>
    </source>
</evidence>
<dbReference type="GO" id="GO:0005737">
    <property type="term" value="C:cytoplasm"/>
    <property type="evidence" value="ECO:0007669"/>
    <property type="project" value="TreeGrafter"/>
</dbReference>
<dbReference type="RefSeq" id="XP_005846952.1">
    <property type="nucleotide sequence ID" value="XM_005846890.1"/>
</dbReference>
<dbReference type="InterPro" id="IPR008271">
    <property type="entry name" value="Ser/Thr_kinase_AS"/>
</dbReference>
<gene>
    <name evidence="2" type="ORF">CHLNCDRAFT_23857</name>
</gene>
<proteinExistence type="predicted"/>
<accession>E1ZH24</accession>
<dbReference type="AlphaFoldDB" id="E1ZH24"/>
<organism evidence="3">
    <name type="scientific">Chlorella variabilis</name>
    <name type="common">Green alga</name>
    <dbReference type="NCBI Taxonomy" id="554065"/>
    <lineage>
        <taxon>Eukaryota</taxon>
        <taxon>Viridiplantae</taxon>
        <taxon>Chlorophyta</taxon>
        <taxon>core chlorophytes</taxon>
        <taxon>Trebouxiophyceae</taxon>
        <taxon>Chlorellales</taxon>
        <taxon>Chlorellaceae</taxon>
        <taxon>Chlorella clade</taxon>
        <taxon>Chlorella</taxon>
    </lineage>
</organism>
<dbReference type="InterPro" id="IPR000719">
    <property type="entry name" value="Prot_kinase_dom"/>
</dbReference>
<dbReference type="InterPro" id="IPR050167">
    <property type="entry name" value="Ser_Thr_protein_kinase"/>
</dbReference>
<sequence>MLYLHTRTPPIAHRDLKSANLLVDSQWHVKVADFNLSRALESNLSASTLFITNPRWLSPEVLSGHPGQLAADVWAFGTVLWELATWRLPFEHMNPFQGSGLVVPAPGELPSGPCSVYREYVGLMRDCWHRIPAKRPHFDQIVKRLR</sequence>
<dbReference type="GO" id="GO:0005524">
    <property type="term" value="F:ATP binding"/>
    <property type="evidence" value="ECO:0007669"/>
    <property type="project" value="InterPro"/>
</dbReference>
<name>E1ZH24_CHLVA</name>
<keyword evidence="3" id="KW-1185">Reference proteome</keyword>
<dbReference type="KEGG" id="cvr:CHLNCDRAFT_23857"/>
<dbReference type="PANTHER" id="PTHR23257">
    <property type="entry name" value="SERINE-THREONINE PROTEIN KINASE"/>
    <property type="match status" value="1"/>
</dbReference>